<dbReference type="EMBL" id="MU003853">
    <property type="protein sequence ID" value="KAF2717065.1"/>
    <property type="molecule type" value="Genomic_DNA"/>
</dbReference>
<reference evidence="2" key="1">
    <citation type="journal article" date="2020" name="Stud. Mycol.">
        <title>101 Dothideomycetes genomes: a test case for predicting lifestyles and emergence of pathogens.</title>
        <authorList>
            <person name="Haridas S."/>
            <person name="Albert R."/>
            <person name="Binder M."/>
            <person name="Bloem J."/>
            <person name="Labutti K."/>
            <person name="Salamov A."/>
            <person name="Andreopoulos B."/>
            <person name="Baker S."/>
            <person name="Barry K."/>
            <person name="Bills G."/>
            <person name="Bluhm B."/>
            <person name="Cannon C."/>
            <person name="Castanera R."/>
            <person name="Culley D."/>
            <person name="Daum C."/>
            <person name="Ezra D."/>
            <person name="Gonzalez J."/>
            <person name="Henrissat B."/>
            <person name="Kuo A."/>
            <person name="Liang C."/>
            <person name="Lipzen A."/>
            <person name="Lutzoni F."/>
            <person name="Magnuson J."/>
            <person name="Mondo S."/>
            <person name="Nolan M."/>
            <person name="Ohm R."/>
            <person name="Pangilinan J."/>
            <person name="Park H.-J."/>
            <person name="Ramirez L."/>
            <person name="Alfaro M."/>
            <person name="Sun H."/>
            <person name="Tritt A."/>
            <person name="Yoshinaga Y."/>
            <person name="Zwiers L.-H."/>
            <person name="Turgeon B."/>
            <person name="Goodwin S."/>
            <person name="Spatafora J."/>
            <person name="Crous P."/>
            <person name="Grigoriev I."/>
        </authorList>
    </citation>
    <scope>NUCLEOTIDE SEQUENCE</scope>
    <source>
        <strain evidence="2">CBS 116435</strain>
    </source>
</reference>
<comment type="caution">
    <text evidence="2">The sequence shown here is derived from an EMBL/GenBank/DDBJ whole genome shotgun (WGS) entry which is preliminary data.</text>
</comment>
<name>A0A9P4Q070_9PEZI</name>
<dbReference type="Pfam" id="PF20150">
    <property type="entry name" value="2EXR"/>
    <property type="match status" value="1"/>
</dbReference>
<organism evidence="2 3">
    <name type="scientific">Polychaeton citri CBS 116435</name>
    <dbReference type="NCBI Taxonomy" id="1314669"/>
    <lineage>
        <taxon>Eukaryota</taxon>
        <taxon>Fungi</taxon>
        <taxon>Dikarya</taxon>
        <taxon>Ascomycota</taxon>
        <taxon>Pezizomycotina</taxon>
        <taxon>Dothideomycetes</taxon>
        <taxon>Dothideomycetidae</taxon>
        <taxon>Capnodiales</taxon>
        <taxon>Capnodiaceae</taxon>
        <taxon>Polychaeton</taxon>
    </lineage>
</organism>
<dbReference type="AlphaFoldDB" id="A0A9P4Q070"/>
<sequence length="196" mass="22743">MVQASMCQPPAHFRFFDLPAEIQLQICEYATVRSEPIAVITTVSSSVRAKIARIYYGVVDDNDEISQAIAKVPIWDKKVRKKRLASITPPTLAHVCRQTRADVLRLFYSRNKFIACPTSRHWEKQLLQWLRHLGGNRRHLKELSFYDIDAVSSNRGSRMSTRISDLVYDRRLQRMSPNISLLRDQKGRMVHTLSFQ</sequence>
<gene>
    <name evidence="2" type="ORF">K431DRAFT_298132</name>
</gene>
<evidence type="ECO:0000259" key="1">
    <source>
        <dbReference type="Pfam" id="PF20150"/>
    </source>
</evidence>
<accession>A0A9P4Q070</accession>
<evidence type="ECO:0000313" key="2">
    <source>
        <dbReference type="EMBL" id="KAF2717065.1"/>
    </source>
</evidence>
<dbReference type="PANTHER" id="PTHR42085:SF2">
    <property type="entry name" value="F-BOX DOMAIN-CONTAINING PROTEIN"/>
    <property type="match status" value="1"/>
</dbReference>
<protein>
    <recommendedName>
        <fullName evidence="1">2EXR domain-containing protein</fullName>
    </recommendedName>
</protein>
<feature type="domain" description="2EXR" evidence="1">
    <location>
        <begin position="14"/>
        <end position="111"/>
    </location>
</feature>
<proteinExistence type="predicted"/>
<dbReference type="InterPro" id="IPR038883">
    <property type="entry name" value="AN11006-like"/>
</dbReference>
<dbReference type="Proteomes" id="UP000799441">
    <property type="component" value="Unassembled WGS sequence"/>
</dbReference>
<keyword evidence="3" id="KW-1185">Reference proteome</keyword>
<dbReference type="PANTHER" id="PTHR42085">
    <property type="entry name" value="F-BOX DOMAIN-CONTAINING PROTEIN"/>
    <property type="match status" value="1"/>
</dbReference>
<dbReference type="InterPro" id="IPR045518">
    <property type="entry name" value="2EXR"/>
</dbReference>
<evidence type="ECO:0000313" key="3">
    <source>
        <dbReference type="Proteomes" id="UP000799441"/>
    </source>
</evidence>